<dbReference type="GO" id="GO:0009007">
    <property type="term" value="F:site-specific DNA-methyltransferase (adenine-specific) activity"/>
    <property type="evidence" value="ECO:0007669"/>
    <property type="project" value="UniProtKB-EC"/>
</dbReference>
<dbReference type="EC" id="2.1.1.72" evidence="1"/>
<dbReference type="InterPro" id="IPR002052">
    <property type="entry name" value="DNA_methylase_N6_adenine_CS"/>
</dbReference>
<dbReference type="InterPro" id="IPR025247">
    <property type="entry name" value="EcoRI-like_methylase"/>
</dbReference>
<dbReference type="GO" id="GO:0003676">
    <property type="term" value="F:nucleic acid binding"/>
    <property type="evidence" value="ECO:0007669"/>
    <property type="project" value="InterPro"/>
</dbReference>
<protein>
    <submittedName>
        <fullName evidence="1">Modification methylase EcoRI (Adenine-specificmethyltransferase EcoRI) (M.EcoRI)</fullName>
        <ecNumber evidence="1">2.1.1.72</ecNumber>
    </submittedName>
</protein>
<keyword evidence="1" id="KW-0808">Transferase</keyword>
<dbReference type="EMBL" id="CBLU010000005">
    <property type="protein sequence ID" value="CDG03747.1"/>
    <property type="molecule type" value="Genomic_DNA"/>
</dbReference>
<dbReference type="GO" id="GO:0032259">
    <property type="term" value="P:methylation"/>
    <property type="evidence" value="ECO:0007669"/>
    <property type="project" value="UniProtKB-KW"/>
</dbReference>
<comment type="caution">
    <text evidence="1">The sequence shown here is derived from an EMBL/GenBank/DDBJ whole genome shotgun (WGS) entry which is preliminary data.</text>
</comment>
<dbReference type="AlphaFoldDB" id="S6FRP5"/>
<sequence length="292" mass="33414">MQGKRIYLPCDNPHQSQFFQYFVKHFKRLGLKRLTATCYDASIGQLSLFEDYDEAQELITKPKQAYKAVIEEVGRSPMLEDLLELPRNHLELLDGNGDFASQECVELMKAADVVVTNPPFSLFRELLRLLVSLDKDYILLGASQAVTYSEAFQRFQMGQLHLGVMEFSKALNFEVPEGTPYDQKVGYTFYKRVPVAWYTSFEVATQVIPLNLTKPFVPSAYPLLDDDDSIINVDRLADLPKDYLGKMAVPITFLKSWDKAQYQLLGKIEKAMVAGQEKFTRLLIQKIKDSEK</sequence>
<name>S6FRP5_LACLL</name>
<accession>S6FRP5</accession>
<organism evidence="1 2">
    <name type="scientific">Lactococcus lactis subsp. lactis A12</name>
    <dbReference type="NCBI Taxonomy" id="1137134"/>
    <lineage>
        <taxon>Bacteria</taxon>
        <taxon>Bacillati</taxon>
        <taxon>Bacillota</taxon>
        <taxon>Bacilli</taxon>
        <taxon>Lactobacillales</taxon>
        <taxon>Streptococcaceae</taxon>
        <taxon>Lactococcus</taxon>
    </lineage>
</organism>
<dbReference type="PROSITE" id="PS00092">
    <property type="entry name" value="N6_MTASE"/>
    <property type="match status" value="1"/>
</dbReference>
<evidence type="ECO:0000313" key="1">
    <source>
        <dbReference type="EMBL" id="CDG03747.1"/>
    </source>
</evidence>
<proteinExistence type="predicted"/>
<dbReference type="Proteomes" id="UP000015361">
    <property type="component" value="Unassembled WGS sequence"/>
</dbReference>
<keyword evidence="1" id="KW-0489">Methyltransferase</keyword>
<evidence type="ECO:0000313" key="2">
    <source>
        <dbReference type="Proteomes" id="UP000015361"/>
    </source>
</evidence>
<dbReference type="Pfam" id="PF13651">
    <property type="entry name" value="EcoRI_methylase"/>
    <property type="match status" value="1"/>
</dbReference>
<reference evidence="1 2" key="1">
    <citation type="journal article" date="2013" name="Appl. Environ. Microbiol.">
        <title>The Carbohydrate Metabolism Signature of Lactococcus lactis Strain A12 Reveals Its Sourdough Ecosystem Origin.</title>
        <authorList>
            <person name="Passerini D."/>
            <person name="Coddeville M."/>
            <person name="Le Bourgeois P."/>
            <person name="Loubiere P."/>
            <person name="Ritzenthaler P."/>
            <person name="Fontagne-Faucher C."/>
            <person name="Daveran-Mingot M.L."/>
            <person name="Cocaign-Bousquet M."/>
        </authorList>
    </citation>
    <scope>NUCLEOTIDE SEQUENCE [LARGE SCALE GENOMIC DNA]</scope>
    <source>
        <strain evidence="1 2">A12</strain>
    </source>
</reference>
<gene>
    <name evidence="1" type="primary">CHAB381_0064</name>
    <name evidence="1" type="ORF">O9U_11365</name>
</gene>